<proteinExistence type="predicted"/>
<protein>
    <submittedName>
        <fullName evidence="1">Uncharacterized protein</fullName>
    </submittedName>
</protein>
<dbReference type="EMBL" id="CABIKO010000027">
    <property type="protein sequence ID" value="VVA17957.1"/>
    <property type="molecule type" value="Genomic_DNA"/>
</dbReference>
<evidence type="ECO:0000313" key="2">
    <source>
        <dbReference type="Proteomes" id="UP000327085"/>
    </source>
</evidence>
<dbReference type="Gramene" id="VVA17957">
    <property type="protein sequence ID" value="VVA17957"/>
    <property type="gene ID" value="Prudul26B013883"/>
</dbReference>
<evidence type="ECO:0000313" key="1">
    <source>
        <dbReference type="EMBL" id="VVA17957.1"/>
    </source>
</evidence>
<dbReference type="AlphaFoldDB" id="A0A5E4EQE7"/>
<name>A0A5E4EQE7_PRUDU</name>
<sequence>MDGWMHGNDACQVDRKKGDVRVKEAKCVTQIAMSGPKREEWLPFPAKGADVVPHQPFISRQRTHFLQVRLRTTACHAYSGRDKCIPFLGACLRDLSRTVTAHRLPFPVPKVAKTGQVDTPYAICKLKGRL</sequence>
<dbReference type="InParanoid" id="A0A5E4EQE7"/>
<reference evidence="2" key="1">
    <citation type="journal article" date="2020" name="Plant J.">
        <title>Transposons played a major role in the diversification between the closely related almond and peach genomes: results from the almond genome sequence.</title>
        <authorList>
            <person name="Alioto T."/>
            <person name="Alexiou K.G."/>
            <person name="Bardil A."/>
            <person name="Barteri F."/>
            <person name="Castanera R."/>
            <person name="Cruz F."/>
            <person name="Dhingra A."/>
            <person name="Duval H."/>
            <person name="Fernandez I Marti A."/>
            <person name="Frias L."/>
            <person name="Galan B."/>
            <person name="Garcia J.L."/>
            <person name="Howad W."/>
            <person name="Gomez-Garrido J."/>
            <person name="Gut M."/>
            <person name="Julca I."/>
            <person name="Morata J."/>
            <person name="Puigdomenech P."/>
            <person name="Ribeca P."/>
            <person name="Rubio Cabetas M.J."/>
            <person name="Vlasova A."/>
            <person name="Wirthensohn M."/>
            <person name="Garcia-Mas J."/>
            <person name="Gabaldon T."/>
            <person name="Casacuberta J.M."/>
            <person name="Arus P."/>
        </authorList>
    </citation>
    <scope>NUCLEOTIDE SEQUENCE [LARGE SCALE GENOMIC DNA]</scope>
    <source>
        <strain evidence="2">cv. Texas</strain>
    </source>
</reference>
<organism evidence="1 2">
    <name type="scientific">Prunus dulcis</name>
    <name type="common">Almond</name>
    <name type="synonym">Amygdalus dulcis</name>
    <dbReference type="NCBI Taxonomy" id="3755"/>
    <lineage>
        <taxon>Eukaryota</taxon>
        <taxon>Viridiplantae</taxon>
        <taxon>Streptophyta</taxon>
        <taxon>Embryophyta</taxon>
        <taxon>Tracheophyta</taxon>
        <taxon>Spermatophyta</taxon>
        <taxon>Magnoliopsida</taxon>
        <taxon>eudicotyledons</taxon>
        <taxon>Gunneridae</taxon>
        <taxon>Pentapetalae</taxon>
        <taxon>rosids</taxon>
        <taxon>fabids</taxon>
        <taxon>Rosales</taxon>
        <taxon>Rosaceae</taxon>
        <taxon>Amygdaloideae</taxon>
        <taxon>Amygdaleae</taxon>
        <taxon>Prunus</taxon>
    </lineage>
</organism>
<dbReference type="Proteomes" id="UP000327085">
    <property type="component" value="Chromosome 1"/>
</dbReference>
<accession>A0A5E4EQE7</accession>
<gene>
    <name evidence="1" type="ORF">ALMOND_2B013883</name>
</gene>